<gene>
    <name evidence="1" type="ORF">METZ01_LOCUS223232</name>
</gene>
<protein>
    <submittedName>
        <fullName evidence="1">Uncharacterized protein</fullName>
    </submittedName>
</protein>
<reference evidence="1" key="1">
    <citation type="submission" date="2018-05" db="EMBL/GenBank/DDBJ databases">
        <authorList>
            <person name="Lanie J.A."/>
            <person name="Ng W.-L."/>
            <person name="Kazmierczak K.M."/>
            <person name="Andrzejewski T.M."/>
            <person name="Davidsen T.M."/>
            <person name="Wayne K.J."/>
            <person name="Tettelin H."/>
            <person name="Glass J.I."/>
            <person name="Rusch D."/>
            <person name="Podicherti R."/>
            <person name="Tsui H.-C.T."/>
            <person name="Winkler M.E."/>
        </authorList>
    </citation>
    <scope>NUCLEOTIDE SEQUENCE</scope>
</reference>
<dbReference type="AlphaFoldDB" id="A0A382G552"/>
<proteinExistence type="predicted"/>
<accession>A0A382G552</accession>
<evidence type="ECO:0000313" key="1">
    <source>
        <dbReference type="EMBL" id="SVB70378.1"/>
    </source>
</evidence>
<sequence>MKIENFNTGISSDPNLRPIYLDPKDNIKNKKHVREILKNIAESSLTA</sequence>
<feature type="non-terminal residue" evidence="1">
    <location>
        <position position="47"/>
    </location>
</feature>
<dbReference type="EMBL" id="UINC01053628">
    <property type="protein sequence ID" value="SVB70378.1"/>
    <property type="molecule type" value="Genomic_DNA"/>
</dbReference>
<name>A0A382G552_9ZZZZ</name>
<organism evidence="1">
    <name type="scientific">marine metagenome</name>
    <dbReference type="NCBI Taxonomy" id="408172"/>
    <lineage>
        <taxon>unclassified sequences</taxon>
        <taxon>metagenomes</taxon>
        <taxon>ecological metagenomes</taxon>
    </lineage>
</organism>